<dbReference type="Gene3D" id="1.10.287.130">
    <property type="match status" value="1"/>
</dbReference>
<protein>
    <recommendedName>
        <fullName evidence="3">histidine kinase</fullName>
        <ecNumber evidence="3">2.7.13.3</ecNumber>
    </recommendedName>
</protein>
<dbReference type="SUPFAM" id="SSF55874">
    <property type="entry name" value="ATPase domain of HSP90 chaperone/DNA topoisomerase II/histidine kinase"/>
    <property type="match status" value="1"/>
</dbReference>
<comment type="caution">
    <text evidence="16">The sequence shown here is derived from an EMBL/GenBank/DDBJ whole genome shotgun (WGS) entry which is preliminary data.</text>
</comment>
<keyword evidence="10" id="KW-0067">ATP-binding</keyword>
<evidence type="ECO:0000256" key="10">
    <source>
        <dbReference type="ARBA" id="ARBA00022840"/>
    </source>
</evidence>
<keyword evidence="8" id="KW-0547">Nucleotide-binding</keyword>
<evidence type="ECO:0000256" key="3">
    <source>
        <dbReference type="ARBA" id="ARBA00012438"/>
    </source>
</evidence>
<dbReference type="EMBL" id="JAVDWA010000007">
    <property type="protein sequence ID" value="MDR7074438.1"/>
    <property type="molecule type" value="Genomic_DNA"/>
</dbReference>
<proteinExistence type="predicted"/>
<keyword evidence="9 16" id="KW-0418">Kinase</keyword>
<keyword evidence="11 14" id="KW-1133">Transmembrane helix</keyword>
<keyword evidence="12" id="KW-0902">Two-component regulatory system</keyword>
<dbReference type="InterPro" id="IPR036890">
    <property type="entry name" value="HATPase_C_sf"/>
</dbReference>
<feature type="transmembrane region" description="Helical" evidence="14">
    <location>
        <begin position="35"/>
        <end position="52"/>
    </location>
</feature>
<evidence type="ECO:0000259" key="15">
    <source>
        <dbReference type="PROSITE" id="PS50109"/>
    </source>
</evidence>
<evidence type="ECO:0000313" key="17">
    <source>
        <dbReference type="Proteomes" id="UP001258181"/>
    </source>
</evidence>
<dbReference type="PANTHER" id="PTHR43065:SF46">
    <property type="entry name" value="C4-DICARBOXYLATE TRANSPORT SENSOR PROTEIN DCTB"/>
    <property type="match status" value="1"/>
</dbReference>
<dbReference type="InterPro" id="IPR005467">
    <property type="entry name" value="His_kinase_dom"/>
</dbReference>
<dbReference type="InterPro" id="IPR004358">
    <property type="entry name" value="Sig_transdc_His_kin-like_C"/>
</dbReference>
<dbReference type="SMART" id="SM00388">
    <property type="entry name" value="HisKA"/>
    <property type="match status" value="1"/>
</dbReference>
<dbReference type="GO" id="GO:0004673">
    <property type="term" value="F:protein histidine kinase activity"/>
    <property type="evidence" value="ECO:0007669"/>
    <property type="project" value="UniProtKB-EC"/>
</dbReference>
<keyword evidence="5" id="KW-0597">Phosphoprotein</keyword>
<evidence type="ECO:0000256" key="14">
    <source>
        <dbReference type="SAM" id="Phobius"/>
    </source>
</evidence>
<dbReference type="InterPro" id="IPR003661">
    <property type="entry name" value="HisK_dim/P_dom"/>
</dbReference>
<evidence type="ECO:0000256" key="13">
    <source>
        <dbReference type="ARBA" id="ARBA00023136"/>
    </source>
</evidence>
<evidence type="ECO:0000313" key="16">
    <source>
        <dbReference type="EMBL" id="MDR7074438.1"/>
    </source>
</evidence>
<dbReference type="PROSITE" id="PS50109">
    <property type="entry name" value="HIS_KIN"/>
    <property type="match status" value="1"/>
</dbReference>
<evidence type="ECO:0000256" key="6">
    <source>
        <dbReference type="ARBA" id="ARBA00022679"/>
    </source>
</evidence>
<name>A0ABU1U4M5_9BACL</name>
<dbReference type="Proteomes" id="UP001258181">
    <property type="component" value="Unassembled WGS sequence"/>
</dbReference>
<dbReference type="PANTHER" id="PTHR43065">
    <property type="entry name" value="SENSOR HISTIDINE KINASE"/>
    <property type="match status" value="1"/>
</dbReference>
<dbReference type="InterPro" id="IPR003594">
    <property type="entry name" value="HATPase_dom"/>
</dbReference>
<dbReference type="Pfam" id="PF02518">
    <property type="entry name" value="HATPase_c"/>
    <property type="match status" value="1"/>
</dbReference>
<keyword evidence="13 14" id="KW-0472">Membrane</keyword>
<comment type="subcellular location">
    <subcellularLocation>
        <location evidence="2">Cell membrane</location>
        <topology evidence="2">Multi-pass membrane protein</topology>
    </subcellularLocation>
</comment>
<evidence type="ECO:0000256" key="7">
    <source>
        <dbReference type="ARBA" id="ARBA00022692"/>
    </source>
</evidence>
<feature type="transmembrane region" description="Helical" evidence="14">
    <location>
        <begin position="163"/>
        <end position="185"/>
    </location>
</feature>
<reference evidence="16 17" key="1">
    <citation type="submission" date="2023-07" db="EMBL/GenBank/DDBJ databases">
        <title>Sorghum-associated microbial communities from plants grown in Nebraska, USA.</title>
        <authorList>
            <person name="Schachtman D."/>
        </authorList>
    </citation>
    <scope>NUCLEOTIDE SEQUENCE [LARGE SCALE GENOMIC DNA]</scope>
    <source>
        <strain evidence="16 17">BE211</strain>
    </source>
</reference>
<sequence length="424" mass="47503">MIVEKLLLHVLIVLAPVLLYSFFFESRKIGKSPYFLGILYGISASLCMYFAYYDIGLYWDLRYVPLVLAIFYGGPVSGIITLVLLLITRTLMDTNTLVFAYISAAAACSVPFLMRNYFLNANPRKRIYISIIAGFWPAFVQLLILLAYMYVRGSETADHLDHSLLVYISIFGCMQIGGVVLAAILNEAIIERNLMKDEIRRSEKQHTLGELAASIAHEVRNPLTVVKGFLQLMEGEDERHKNYYPLILSELARAEHIISDYLNFAKPEFKKLETFSIAELVVDLSLLLNPYALKEGITLFHSIDSDAEMTTDRNQLKQALINIMKNAIEATPKGGRVSIKLFPEEDQAKIIVRDTGLGMSKEQLSNIGSLFFSTKEQGTGLGTMVSIRIIESMGGKVEYASKLNKGTKVSVTLPLNKLADEEKV</sequence>
<feature type="transmembrane region" description="Helical" evidence="14">
    <location>
        <begin position="127"/>
        <end position="151"/>
    </location>
</feature>
<comment type="catalytic activity">
    <reaction evidence="1">
        <text>ATP + protein L-histidine = ADP + protein N-phospho-L-histidine.</text>
        <dbReference type="EC" id="2.7.13.3"/>
    </reaction>
</comment>
<dbReference type="SMART" id="SM00387">
    <property type="entry name" value="HATPase_c"/>
    <property type="match status" value="1"/>
</dbReference>
<feature type="transmembrane region" description="Helical" evidence="14">
    <location>
        <begin position="98"/>
        <end position="115"/>
    </location>
</feature>
<feature type="transmembrane region" description="Helical" evidence="14">
    <location>
        <begin position="64"/>
        <end position="86"/>
    </location>
</feature>
<dbReference type="Gene3D" id="3.30.565.10">
    <property type="entry name" value="Histidine kinase-like ATPase, C-terminal domain"/>
    <property type="match status" value="1"/>
</dbReference>
<keyword evidence="4" id="KW-1003">Cell membrane</keyword>
<evidence type="ECO:0000256" key="11">
    <source>
        <dbReference type="ARBA" id="ARBA00022989"/>
    </source>
</evidence>
<evidence type="ECO:0000256" key="1">
    <source>
        <dbReference type="ARBA" id="ARBA00000085"/>
    </source>
</evidence>
<evidence type="ECO:0000256" key="4">
    <source>
        <dbReference type="ARBA" id="ARBA00022475"/>
    </source>
</evidence>
<accession>A0ABU1U4M5</accession>
<dbReference type="SUPFAM" id="SSF47384">
    <property type="entry name" value="Homodimeric domain of signal transducing histidine kinase"/>
    <property type="match status" value="1"/>
</dbReference>
<feature type="transmembrane region" description="Helical" evidence="14">
    <location>
        <begin position="6"/>
        <end position="23"/>
    </location>
</feature>
<gene>
    <name evidence="16" type="ORF">J2X07_003434</name>
</gene>
<dbReference type="Pfam" id="PF00512">
    <property type="entry name" value="HisKA"/>
    <property type="match status" value="1"/>
</dbReference>
<dbReference type="EC" id="2.7.13.3" evidence="3"/>
<dbReference type="PRINTS" id="PR00344">
    <property type="entry name" value="BCTRLSENSOR"/>
</dbReference>
<evidence type="ECO:0000256" key="5">
    <source>
        <dbReference type="ARBA" id="ARBA00022553"/>
    </source>
</evidence>
<feature type="domain" description="Histidine kinase" evidence="15">
    <location>
        <begin position="214"/>
        <end position="417"/>
    </location>
</feature>
<dbReference type="InterPro" id="IPR036097">
    <property type="entry name" value="HisK_dim/P_sf"/>
</dbReference>
<keyword evidence="6 16" id="KW-0808">Transferase</keyword>
<evidence type="ECO:0000256" key="2">
    <source>
        <dbReference type="ARBA" id="ARBA00004651"/>
    </source>
</evidence>
<evidence type="ECO:0000256" key="12">
    <source>
        <dbReference type="ARBA" id="ARBA00023012"/>
    </source>
</evidence>
<keyword evidence="17" id="KW-1185">Reference proteome</keyword>
<dbReference type="Pfam" id="PF07694">
    <property type="entry name" value="5TM-5TMR_LYT"/>
    <property type="match status" value="1"/>
</dbReference>
<dbReference type="CDD" id="cd00082">
    <property type="entry name" value="HisKA"/>
    <property type="match status" value="1"/>
</dbReference>
<dbReference type="RefSeq" id="WP_310261362.1">
    <property type="nucleotide sequence ID" value="NZ_JAVDWA010000007.1"/>
</dbReference>
<evidence type="ECO:0000256" key="8">
    <source>
        <dbReference type="ARBA" id="ARBA00022741"/>
    </source>
</evidence>
<organism evidence="16 17">
    <name type="scientific">Fictibacillus barbaricus</name>
    <dbReference type="NCBI Taxonomy" id="182136"/>
    <lineage>
        <taxon>Bacteria</taxon>
        <taxon>Bacillati</taxon>
        <taxon>Bacillota</taxon>
        <taxon>Bacilli</taxon>
        <taxon>Bacillales</taxon>
        <taxon>Fictibacillaceae</taxon>
        <taxon>Fictibacillus</taxon>
    </lineage>
</organism>
<dbReference type="InterPro" id="IPR011620">
    <property type="entry name" value="Sig_transdc_His_kinase_LytS_TM"/>
</dbReference>
<keyword evidence="7 14" id="KW-0812">Transmembrane</keyword>
<evidence type="ECO:0000256" key="9">
    <source>
        <dbReference type="ARBA" id="ARBA00022777"/>
    </source>
</evidence>